<keyword evidence="6" id="KW-1185">Reference proteome</keyword>
<evidence type="ECO:0000313" key="4">
    <source>
        <dbReference type="EMBL" id="MBB3904793.1"/>
    </source>
</evidence>
<evidence type="ECO:0000256" key="2">
    <source>
        <dbReference type="SAM" id="SignalP"/>
    </source>
</evidence>
<name>A0A7W6AJY1_9HYPH</name>
<evidence type="ECO:0000313" key="3">
    <source>
        <dbReference type="EMBL" id="GLS45346.1"/>
    </source>
</evidence>
<sequence length="50" mass="4935">MTLLPIAAAAMALNSMLVLGMAAFVTERDEDQSGRGNGGALATAEAVGGL</sequence>
<evidence type="ECO:0000256" key="1">
    <source>
        <dbReference type="SAM" id="MobiDB-lite"/>
    </source>
</evidence>
<gene>
    <name evidence="3" type="ORF">GCM10007884_33360</name>
    <name evidence="4" type="ORF">GGR33_004319</name>
</gene>
<evidence type="ECO:0000313" key="6">
    <source>
        <dbReference type="Proteomes" id="UP001156881"/>
    </source>
</evidence>
<reference evidence="3" key="1">
    <citation type="journal article" date="2014" name="Int. J. Syst. Evol. Microbiol.">
        <title>Complete genome of a new Firmicutes species belonging to the dominant human colonic microbiota ('Ruminococcus bicirculans') reveals two chromosomes and a selective capacity to utilize plant glucans.</title>
        <authorList>
            <consortium name="NISC Comparative Sequencing Program"/>
            <person name="Wegmann U."/>
            <person name="Louis P."/>
            <person name="Goesmann A."/>
            <person name="Henrissat B."/>
            <person name="Duncan S.H."/>
            <person name="Flint H.J."/>
        </authorList>
    </citation>
    <scope>NUCLEOTIDE SEQUENCE</scope>
    <source>
        <strain evidence="3">NBRC 107710</strain>
    </source>
</reference>
<feature type="region of interest" description="Disordered" evidence="1">
    <location>
        <begin position="30"/>
        <end position="50"/>
    </location>
</feature>
<feature type="chain" id="PRO_5031289789" evidence="2">
    <location>
        <begin position="23"/>
        <end position="50"/>
    </location>
</feature>
<evidence type="ECO:0000313" key="5">
    <source>
        <dbReference type="Proteomes" id="UP000517759"/>
    </source>
</evidence>
<organism evidence="4 5">
    <name type="scientific">Methylobacterium brachythecii</name>
    <dbReference type="NCBI Taxonomy" id="1176177"/>
    <lineage>
        <taxon>Bacteria</taxon>
        <taxon>Pseudomonadati</taxon>
        <taxon>Pseudomonadota</taxon>
        <taxon>Alphaproteobacteria</taxon>
        <taxon>Hyphomicrobiales</taxon>
        <taxon>Methylobacteriaceae</taxon>
        <taxon>Methylobacterium</taxon>
    </lineage>
</organism>
<protein>
    <submittedName>
        <fullName evidence="4">Uncharacterized protein</fullName>
    </submittedName>
</protein>
<dbReference type="Proteomes" id="UP000517759">
    <property type="component" value="Unassembled WGS sequence"/>
</dbReference>
<keyword evidence="2" id="KW-0732">Signal</keyword>
<dbReference type="AlphaFoldDB" id="A0A7W6AJY1"/>
<feature type="signal peptide" evidence="2">
    <location>
        <begin position="1"/>
        <end position="22"/>
    </location>
</feature>
<comment type="caution">
    <text evidence="4">The sequence shown here is derived from an EMBL/GenBank/DDBJ whole genome shotgun (WGS) entry which is preliminary data.</text>
</comment>
<accession>A0A7W6AJY1</accession>
<dbReference type="EMBL" id="BSPG01000021">
    <property type="protein sequence ID" value="GLS45346.1"/>
    <property type="molecule type" value="Genomic_DNA"/>
</dbReference>
<dbReference type="RefSeq" id="WP_183509010.1">
    <property type="nucleotide sequence ID" value="NZ_BSPG01000021.1"/>
</dbReference>
<proteinExistence type="predicted"/>
<reference evidence="3" key="4">
    <citation type="submission" date="2023-01" db="EMBL/GenBank/DDBJ databases">
        <title>Draft genome sequence of Methylobacterium brachythecii strain NBRC 107710.</title>
        <authorList>
            <person name="Sun Q."/>
            <person name="Mori K."/>
        </authorList>
    </citation>
    <scope>NUCLEOTIDE SEQUENCE</scope>
    <source>
        <strain evidence="3">NBRC 107710</strain>
    </source>
</reference>
<dbReference type="EMBL" id="JACIDN010000009">
    <property type="protein sequence ID" value="MBB3904793.1"/>
    <property type="molecule type" value="Genomic_DNA"/>
</dbReference>
<reference evidence="4 5" key="3">
    <citation type="submission" date="2020-08" db="EMBL/GenBank/DDBJ databases">
        <title>Genomic Encyclopedia of Type Strains, Phase IV (KMG-IV): sequencing the most valuable type-strain genomes for metagenomic binning, comparative biology and taxonomic classification.</title>
        <authorList>
            <person name="Goeker M."/>
        </authorList>
    </citation>
    <scope>NUCLEOTIDE SEQUENCE [LARGE SCALE GENOMIC DNA]</scope>
    <source>
        <strain evidence="4 5">DSM 24105</strain>
    </source>
</reference>
<reference evidence="6" key="2">
    <citation type="journal article" date="2019" name="Int. J. Syst. Evol. Microbiol.">
        <title>The Global Catalogue of Microorganisms (GCM) 10K type strain sequencing project: providing services to taxonomists for standard genome sequencing and annotation.</title>
        <authorList>
            <consortium name="The Broad Institute Genomics Platform"/>
            <consortium name="The Broad Institute Genome Sequencing Center for Infectious Disease"/>
            <person name="Wu L."/>
            <person name="Ma J."/>
        </authorList>
    </citation>
    <scope>NUCLEOTIDE SEQUENCE [LARGE SCALE GENOMIC DNA]</scope>
    <source>
        <strain evidence="6">NBRC 107710</strain>
    </source>
</reference>
<dbReference type="Proteomes" id="UP001156881">
    <property type="component" value="Unassembled WGS sequence"/>
</dbReference>